<gene>
    <name evidence="1" type="ORF">CTRG_03921</name>
</gene>
<dbReference type="STRING" id="294747.C5MCH0"/>
<dbReference type="KEGG" id="ctp:CTRG_03921"/>
<organism evidence="1 2">
    <name type="scientific">Candida tropicalis (strain ATCC MYA-3404 / T1)</name>
    <name type="common">Yeast</name>
    <dbReference type="NCBI Taxonomy" id="294747"/>
    <lineage>
        <taxon>Eukaryota</taxon>
        <taxon>Fungi</taxon>
        <taxon>Dikarya</taxon>
        <taxon>Ascomycota</taxon>
        <taxon>Saccharomycotina</taxon>
        <taxon>Pichiomycetes</taxon>
        <taxon>Debaryomycetaceae</taxon>
        <taxon>Candida/Lodderomyces clade</taxon>
        <taxon>Candida</taxon>
    </lineage>
</organism>
<protein>
    <submittedName>
        <fullName evidence="1">Uncharacterized protein</fullName>
    </submittedName>
</protein>
<evidence type="ECO:0000313" key="1">
    <source>
        <dbReference type="EMBL" id="EER32250.1"/>
    </source>
</evidence>
<accession>C5MCH0</accession>
<dbReference type="HOGENOM" id="CLU_075125_0_0_1"/>
<dbReference type="Proteomes" id="UP000002037">
    <property type="component" value="Unassembled WGS sequence"/>
</dbReference>
<evidence type="ECO:0000313" key="2">
    <source>
        <dbReference type="Proteomes" id="UP000002037"/>
    </source>
</evidence>
<dbReference type="EMBL" id="GG692399">
    <property type="protein sequence ID" value="EER32250.1"/>
    <property type="molecule type" value="Genomic_DNA"/>
</dbReference>
<dbReference type="VEuPathDB" id="FungiDB:CTRG_03921"/>
<dbReference type="eggNOG" id="ENOG502RQ2X">
    <property type="taxonomic scope" value="Eukaryota"/>
</dbReference>
<sequence>MICSSTMLRSLVFKRTLFKQYTNTPRSSYIVNKTYPQLIWNNLIPQPLKITTVIGAGILTFINYHPKYYVTIGPPLGLLGYFGYVKYRKYQYDQAVKRLGITKWEKSEMIRIAKYDESSIENVLVGIDNSYDSIRRQTIQLVEQRIIEYIFQNGSNGDNIDNEILSKGFVSENDQFNINIPEQEIESWITTNVKLEGSDELSRFIKFSVPYYDSKTVETRKRLGVVSVYLLEIPSENVDKTDFTDYKIGIEITPLSWFRPKSVYISEIPGTTEIMKSDIYNK</sequence>
<dbReference type="RefSeq" id="XP_002549624.1">
    <property type="nucleotide sequence ID" value="XM_002549578.1"/>
</dbReference>
<keyword evidence="2" id="KW-1185">Reference proteome</keyword>
<dbReference type="AlphaFoldDB" id="C5MCH0"/>
<name>C5MCH0_CANTT</name>
<reference evidence="1 2" key="1">
    <citation type="journal article" date="2009" name="Nature">
        <title>Evolution of pathogenicity and sexual reproduction in eight Candida genomes.</title>
        <authorList>
            <person name="Butler G."/>
            <person name="Rasmussen M.D."/>
            <person name="Lin M.F."/>
            <person name="Santos M.A."/>
            <person name="Sakthikumar S."/>
            <person name="Munro C.A."/>
            <person name="Rheinbay E."/>
            <person name="Grabherr M."/>
            <person name="Forche A."/>
            <person name="Reedy J.L."/>
            <person name="Agrafioti I."/>
            <person name="Arnaud M.B."/>
            <person name="Bates S."/>
            <person name="Brown A.J."/>
            <person name="Brunke S."/>
            <person name="Costanzo M.C."/>
            <person name="Fitzpatrick D.A."/>
            <person name="de Groot P.W."/>
            <person name="Harris D."/>
            <person name="Hoyer L.L."/>
            <person name="Hube B."/>
            <person name="Klis F.M."/>
            <person name="Kodira C."/>
            <person name="Lennard N."/>
            <person name="Logue M.E."/>
            <person name="Martin R."/>
            <person name="Neiman A.M."/>
            <person name="Nikolaou E."/>
            <person name="Quail M.A."/>
            <person name="Quinn J."/>
            <person name="Santos M.C."/>
            <person name="Schmitzberger F.F."/>
            <person name="Sherlock G."/>
            <person name="Shah P."/>
            <person name="Silverstein K.A."/>
            <person name="Skrzypek M.S."/>
            <person name="Soll D."/>
            <person name="Staggs R."/>
            <person name="Stansfield I."/>
            <person name="Stumpf M.P."/>
            <person name="Sudbery P.E."/>
            <person name="Srikantha T."/>
            <person name="Zeng Q."/>
            <person name="Berman J."/>
            <person name="Berriman M."/>
            <person name="Heitman J."/>
            <person name="Gow N.A."/>
            <person name="Lorenz M.C."/>
            <person name="Birren B.W."/>
            <person name="Kellis M."/>
            <person name="Cuomo C.A."/>
        </authorList>
    </citation>
    <scope>NUCLEOTIDE SEQUENCE [LARGE SCALE GENOMIC DNA]</scope>
    <source>
        <strain evidence="2">ATCC MYA-3404 / T1</strain>
    </source>
</reference>
<dbReference type="OrthoDB" id="4025944at2759"/>
<dbReference type="GeneID" id="8295768"/>
<proteinExistence type="predicted"/>